<dbReference type="InterPro" id="IPR001387">
    <property type="entry name" value="Cro/C1-type_HTH"/>
</dbReference>
<name>A0ABP6KIH7_9ACTN</name>
<dbReference type="EMBL" id="BAAAWD010000010">
    <property type="protein sequence ID" value="GAA3012256.1"/>
    <property type="molecule type" value="Genomic_DNA"/>
</dbReference>
<feature type="domain" description="HTH cro/C1-type" evidence="2">
    <location>
        <begin position="11"/>
        <end position="64"/>
    </location>
</feature>
<evidence type="ECO:0000256" key="1">
    <source>
        <dbReference type="ARBA" id="ARBA00023125"/>
    </source>
</evidence>
<evidence type="ECO:0000313" key="4">
    <source>
        <dbReference type="Proteomes" id="UP001499930"/>
    </source>
</evidence>
<dbReference type="PANTHER" id="PTHR46797">
    <property type="entry name" value="HTH-TYPE TRANSCRIPTIONAL REGULATOR"/>
    <property type="match status" value="1"/>
</dbReference>
<dbReference type="RefSeq" id="WP_344897038.1">
    <property type="nucleotide sequence ID" value="NZ_BAAAWD010000010.1"/>
</dbReference>
<evidence type="ECO:0000259" key="2">
    <source>
        <dbReference type="PROSITE" id="PS50943"/>
    </source>
</evidence>
<dbReference type="PANTHER" id="PTHR46797:SF1">
    <property type="entry name" value="METHYLPHOSPHONATE SYNTHASE"/>
    <property type="match status" value="1"/>
</dbReference>
<organism evidence="3 4">
    <name type="scientific">Streptosporangium longisporum</name>
    <dbReference type="NCBI Taxonomy" id="46187"/>
    <lineage>
        <taxon>Bacteria</taxon>
        <taxon>Bacillati</taxon>
        <taxon>Actinomycetota</taxon>
        <taxon>Actinomycetes</taxon>
        <taxon>Streptosporangiales</taxon>
        <taxon>Streptosporangiaceae</taxon>
        <taxon>Streptosporangium</taxon>
    </lineage>
</organism>
<dbReference type="Pfam" id="PF01381">
    <property type="entry name" value="HTH_3"/>
    <property type="match status" value="1"/>
</dbReference>
<dbReference type="SUPFAM" id="SSF47413">
    <property type="entry name" value="lambda repressor-like DNA-binding domains"/>
    <property type="match status" value="1"/>
</dbReference>
<keyword evidence="4" id="KW-1185">Reference proteome</keyword>
<comment type="caution">
    <text evidence="3">The sequence shown here is derived from an EMBL/GenBank/DDBJ whole genome shotgun (WGS) entry which is preliminary data.</text>
</comment>
<dbReference type="PROSITE" id="PS50943">
    <property type="entry name" value="HTH_CROC1"/>
    <property type="match status" value="1"/>
</dbReference>
<dbReference type="InterPro" id="IPR050807">
    <property type="entry name" value="TransReg_Diox_bact_type"/>
</dbReference>
<dbReference type="Gene3D" id="1.10.260.40">
    <property type="entry name" value="lambda repressor-like DNA-binding domains"/>
    <property type="match status" value="1"/>
</dbReference>
<dbReference type="InterPro" id="IPR010982">
    <property type="entry name" value="Lambda_DNA-bd_dom_sf"/>
</dbReference>
<proteinExistence type="predicted"/>
<evidence type="ECO:0000313" key="3">
    <source>
        <dbReference type="EMBL" id="GAA3012256.1"/>
    </source>
</evidence>
<keyword evidence="1" id="KW-0238">DNA-binding</keyword>
<dbReference type="Proteomes" id="UP001499930">
    <property type="component" value="Unassembled WGS sequence"/>
</dbReference>
<reference evidence="4" key="1">
    <citation type="journal article" date="2019" name="Int. J. Syst. Evol. Microbiol.">
        <title>The Global Catalogue of Microorganisms (GCM) 10K type strain sequencing project: providing services to taxonomists for standard genome sequencing and annotation.</title>
        <authorList>
            <consortium name="The Broad Institute Genomics Platform"/>
            <consortium name="The Broad Institute Genome Sequencing Center for Infectious Disease"/>
            <person name="Wu L."/>
            <person name="Ma J."/>
        </authorList>
    </citation>
    <scope>NUCLEOTIDE SEQUENCE [LARGE SCALE GENOMIC DNA]</scope>
    <source>
        <strain evidence="4">JCM 3106</strain>
    </source>
</reference>
<accession>A0ABP6KIH7</accession>
<gene>
    <name evidence="3" type="ORF">GCM10017559_38980</name>
</gene>
<protein>
    <recommendedName>
        <fullName evidence="2">HTH cro/C1-type domain-containing protein</fullName>
    </recommendedName>
</protein>
<sequence length="493" mass="50730">MAGQATIGDRVRGLRLNKHMSQAQLAGQDLSDSYVSLIESGKRTPTPVVTRLLADRLGCTAEFLLHGIEPHQRVDTGLALRHAELELLYGDPALASGRFAAVVKAADHDGAVLGAQARLGQARALEAEGRTAQAVEAYERLRREAAAHPERLADLPLVVALCRCYHRAGDTLRAGDLGAEAVAMADRLGLDRGDLALDLAAVLAETEIDLSYPERVLTASGAPQVTGSGSEALELWRASLAAAGEDSMLAVVLADDAVAAGRPAREAGRYVRGAMHWAWLATARPGGADLTRAGEFAASAVDVLSTLAPGTPEHARSLLVLSRVRLRAGVNGTAGAAGLGGTGRTGLSEPLDDVAALVDRALTLLDGARGTVPAMASVILAELALARSKDAAPALAEAERLLDATPATPADLAAPSSPAAPATGRETARLWREIGDLWGRAGSPAGQMNAYRRALELIGVAARPETPPAPARYAVAGPAIPVRSGAPAGPGTG</sequence>
<dbReference type="SMART" id="SM00530">
    <property type="entry name" value="HTH_XRE"/>
    <property type="match status" value="1"/>
</dbReference>
<dbReference type="CDD" id="cd00093">
    <property type="entry name" value="HTH_XRE"/>
    <property type="match status" value="1"/>
</dbReference>